<dbReference type="Pfam" id="PF08424">
    <property type="entry name" value="NRDE-2"/>
    <property type="match status" value="1"/>
</dbReference>
<evidence type="ECO:0008006" key="7">
    <source>
        <dbReference type="Google" id="ProtNLM"/>
    </source>
</evidence>
<comment type="caution">
    <text evidence="5">The sequence shown here is derived from an EMBL/GenBank/DDBJ whole genome shotgun (WGS) entry which is preliminary data.</text>
</comment>
<dbReference type="InterPro" id="IPR013633">
    <property type="entry name" value="NRDE-2"/>
</dbReference>
<organism evidence="5 6">
    <name type="scientific">Larinioides sclopetarius</name>
    <dbReference type="NCBI Taxonomy" id="280406"/>
    <lineage>
        <taxon>Eukaryota</taxon>
        <taxon>Metazoa</taxon>
        <taxon>Ecdysozoa</taxon>
        <taxon>Arthropoda</taxon>
        <taxon>Chelicerata</taxon>
        <taxon>Arachnida</taxon>
        <taxon>Araneae</taxon>
        <taxon>Araneomorphae</taxon>
        <taxon>Entelegynae</taxon>
        <taxon>Araneoidea</taxon>
        <taxon>Araneidae</taxon>
        <taxon>Larinioides</taxon>
    </lineage>
</organism>
<dbReference type="GO" id="GO:0031048">
    <property type="term" value="P:regulatory ncRNA-mediated heterochromatin formation"/>
    <property type="evidence" value="ECO:0007669"/>
    <property type="project" value="TreeGrafter"/>
</dbReference>
<feature type="compositionally biased region" description="Basic residues" evidence="4">
    <location>
        <begin position="70"/>
        <end position="88"/>
    </location>
</feature>
<evidence type="ECO:0000256" key="1">
    <source>
        <dbReference type="ARBA" id="ARBA00004123"/>
    </source>
</evidence>
<feature type="region of interest" description="Disordered" evidence="4">
    <location>
        <begin position="60"/>
        <end position="88"/>
    </location>
</feature>
<name>A0AAV2AWH8_9ARAC</name>
<dbReference type="PANTHER" id="PTHR13471">
    <property type="entry name" value="TETRATRICOPEPTIDE-LIKE HELICAL"/>
    <property type="match status" value="1"/>
</dbReference>
<dbReference type="Proteomes" id="UP001497382">
    <property type="component" value="Unassembled WGS sequence"/>
</dbReference>
<evidence type="ECO:0000256" key="2">
    <source>
        <dbReference type="ARBA" id="ARBA00009265"/>
    </source>
</evidence>
<comment type="similarity">
    <text evidence="2">Belongs to the NRDE2 family.</text>
</comment>
<evidence type="ECO:0000313" key="6">
    <source>
        <dbReference type="Proteomes" id="UP001497382"/>
    </source>
</evidence>
<sequence length="1117" mass="129564">MESQDQFQASSVNTPLFPAYSTQLQENEGASINNQDWLCNSSYSPVTFEEIFIKEEEFSEDNVHREKTEHHKKKSKLKKDKRQKELVKRHHIPSPESFLIPEEDSIRSQLNKKTFIEDTGLSFERAFRVDRRGDPENIYYDHFEQKNIAKYKLFPRIPVGCSLHEQNVCKQSSTDNSKADVPRYFSKKAMKLLMKITKENGACSPLSNEFSGVTLNFIPLTEKSSQHGISIQNQMSAKFEGVSSSWKEATINGQKSEVKSNTDEARDETVLESELRSKTVMFNKKVSESPHDVKAWLEFVDFQDELYNAQVSKEGSKSLPESYLIEKKVAILDKALKHNPKNVQLNVTRLNLCRHLWKADKVISSWDELIFLYPNNAEVWKEYIIFILSNLQYFSTSRILKVFAKCIRTLSSLSEGTMKSHVIPPEIISNMLDILYQLCFIIRSCGYTEKSVAIFQSLIEFNLFSISISGSFSLSEQITCMEPFWDSGVPRFGEDGALGWATTVEQKKISFIKLVTESDLNNFEDDILYQKLPEWKTWLKFEKLRENNHWLPWRPNPEYDQTVDDIDDADRIVSFDDVSKYIFHITDEEHRFLLIHNFIKFLGFNPHLFGCNGCCVKEMKNQLTVDNFDILSKKLSESLFSEQDSNPLSLNSKIWNIESINFIKNVFLQAKMQFSSKYRILLSSLWLKFLQRIALESDTEKIENVKKFAKNLLKETENRNCLLLWHEYIKTEFFSGSKSKAKKTAETLFTSSSLAVVSGTMAMKELWYFIRSYIDLSLNIQQDCVIDNELFSHNEIIWLLIHIGSREKYAPYSNDLIKPTMILKATSGFRNFLCQEFSSIVNAKSELCYCLEPYSYSLVDCAKCFAYLQYFTQDLDAAVQALKELSELLENKATASMKRYILEEICAFQAELLNFHTRNSTVSMKPLLLYLYDSVKQYPSNARLLHILVKWRSASAVVSPTRRFFAGILKEPSKIKPITWIFALASELAISYSLSFKNNSSTDWQFYEVSPSTMGINWKIRSLYEKALNSTTCAYIPILWRSYMKFEILNNEVEKAKGIFHRALQNCGWSKELIMDGIEYFPDDLKQTIDFMVEKQIRIHTPLEEIKLLMEHGVENL</sequence>
<reference evidence="5 6" key="1">
    <citation type="submission" date="2024-04" db="EMBL/GenBank/DDBJ databases">
        <authorList>
            <person name="Rising A."/>
            <person name="Reimegard J."/>
            <person name="Sonavane S."/>
            <person name="Akerstrom W."/>
            <person name="Nylinder S."/>
            <person name="Hedman E."/>
            <person name="Kallberg Y."/>
        </authorList>
    </citation>
    <scope>NUCLEOTIDE SEQUENCE [LARGE SCALE GENOMIC DNA]</scope>
</reference>
<dbReference type="InterPro" id="IPR011990">
    <property type="entry name" value="TPR-like_helical_dom_sf"/>
</dbReference>
<keyword evidence="3" id="KW-0539">Nucleus</keyword>
<dbReference type="Gene3D" id="1.25.40.10">
    <property type="entry name" value="Tetratricopeptide repeat domain"/>
    <property type="match status" value="2"/>
</dbReference>
<proteinExistence type="inferred from homology"/>
<dbReference type="EMBL" id="CAXIEN010000225">
    <property type="protein sequence ID" value="CAL1288069.1"/>
    <property type="molecule type" value="Genomic_DNA"/>
</dbReference>
<evidence type="ECO:0000313" key="5">
    <source>
        <dbReference type="EMBL" id="CAL1288069.1"/>
    </source>
</evidence>
<dbReference type="AlphaFoldDB" id="A0AAV2AWH8"/>
<dbReference type="SUPFAM" id="SSF48452">
    <property type="entry name" value="TPR-like"/>
    <property type="match status" value="2"/>
</dbReference>
<evidence type="ECO:0000256" key="4">
    <source>
        <dbReference type="SAM" id="MobiDB-lite"/>
    </source>
</evidence>
<accession>A0AAV2AWH8</accession>
<dbReference type="GO" id="GO:0071013">
    <property type="term" value="C:catalytic step 2 spliceosome"/>
    <property type="evidence" value="ECO:0007669"/>
    <property type="project" value="TreeGrafter"/>
</dbReference>
<dbReference type="GO" id="GO:1902369">
    <property type="term" value="P:negative regulation of RNA catabolic process"/>
    <property type="evidence" value="ECO:0007669"/>
    <property type="project" value="TreeGrafter"/>
</dbReference>
<dbReference type="PANTHER" id="PTHR13471:SF0">
    <property type="entry name" value="NUCLEAR EXOSOME REGULATOR NRDE2"/>
    <property type="match status" value="1"/>
</dbReference>
<protein>
    <recommendedName>
        <fullName evidence="7">Protein NRDE2 homolog</fullName>
    </recommendedName>
</protein>
<comment type="subcellular location">
    <subcellularLocation>
        <location evidence="1">Nucleus</location>
    </subcellularLocation>
</comment>
<gene>
    <name evidence="5" type="ORF">LARSCL_LOCUS15144</name>
</gene>
<evidence type="ECO:0000256" key="3">
    <source>
        <dbReference type="ARBA" id="ARBA00023242"/>
    </source>
</evidence>
<feature type="compositionally biased region" description="Basic and acidic residues" evidence="4">
    <location>
        <begin position="60"/>
        <end position="69"/>
    </location>
</feature>
<keyword evidence="6" id="KW-1185">Reference proteome</keyword>